<evidence type="ECO:0000256" key="5">
    <source>
        <dbReference type="PROSITE-ProRule" id="PRU00284"/>
    </source>
</evidence>
<dbReference type="Proteomes" id="UP000240481">
    <property type="component" value="Unassembled WGS sequence"/>
</dbReference>
<evidence type="ECO:0000259" key="8">
    <source>
        <dbReference type="PROSITE" id="PS50192"/>
    </source>
</evidence>
<evidence type="ECO:0000313" key="11">
    <source>
        <dbReference type="Proteomes" id="UP000240481"/>
    </source>
</evidence>
<dbReference type="Pfam" id="PF00672">
    <property type="entry name" value="HAMP"/>
    <property type="match status" value="1"/>
</dbReference>
<dbReference type="SMART" id="SM00283">
    <property type="entry name" value="MA"/>
    <property type="match status" value="1"/>
</dbReference>
<dbReference type="InterPro" id="IPR000727">
    <property type="entry name" value="T_SNARE_dom"/>
</dbReference>
<evidence type="ECO:0000256" key="3">
    <source>
        <dbReference type="ARBA" id="ARBA00023224"/>
    </source>
</evidence>
<dbReference type="GO" id="GO:0006935">
    <property type="term" value="P:chemotaxis"/>
    <property type="evidence" value="ECO:0007669"/>
    <property type="project" value="UniProtKB-ARBA"/>
</dbReference>
<gene>
    <name evidence="10" type="ORF">C9I94_20250</name>
</gene>
<dbReference type="SUPFAM" id="SSF58104">
    <property type="entry name" value="Methyl-accepting chemotaxis protein (MCP) signaling domain"/>
    <property type="match status" value="1"/>
</dbReference>
<dbReference type="PANTHER" id="PTHR32089">
    <property type="entry name" value="METHYL-ACCEPTING CHEMOTAXIS PROTEIN MCPB"/>
    <property type="match status" value="1"/>
</dbReference>
<dbReference type="AlphaFoldDB" id="A0A0J8VBP6"/>
<dbReference type="InterPro" id="IPR004089">
    <property type="entry name" value="MCPsignal_dom"/>
</dbReference>
<dbReference type="FunFam" id="1.10.287.950:FF:000001">
    <property type="entry name" value="Methyl-accepting chemotaxis sensory transducer"/>
    <property type="match status" value="1"/>
</dbReference>
<comment type="caution">
    <text evidence="10">The sequence shown here is derived from an EMBL/GenBank/DDBJ whole genome shotgun (WGS) entry which is preliminary data.</text>
</comment>
<evidence type="ECO:0000256" key="1">
    <source>
        <dbReference type="ARBA" id="ARBA00004429"/>
    </source>
</evidence>
<dbReference type="PROSITE" id="PS50111">
    <property type="entry name" value="CHEMOTAXIS_TRANSDUC_2"/>
    <property type="match status" value="1"/>
</dbReference>
<evidence type="ECO:0000313" key="10">
    <source>
        <dbReference type="EMBL" id="PSW22528.1"/>
    </source>
</evidence>
<protein>
    <submittedName>
        <fullName evidence="10">Methyl-accepting chemotaxis protein</fullName>
    </submittedName>
</protein>
<dbReference type="Pfam" id="PF00015">
    <property type="entry name" value="MCPsignal"/>
    <property type="match status" value="1"/>
</dbReference>
<dbReference type="EMBL" id="PYLZ01000013">
    <property type="protein sequence ID" value="PSW22528.1"/>
    <property type="molecule type" value="Genomic_DNA"/>
</dbReference>
<keyword evidence="6" id="KW-0812">Transmembrane</keyword>
<keyword evidence="11" id="KW-1185">Reference proteome</keyword>
<comment type="subcellular location">
    <subcellularLocation>
        <location evidence="1">Cell inner membrane</location>
        <topology evidence="1">Multi-pass membrane protein</topology>
    </subcellularLocation>
</comment>
<evidence type="ECO:0000256" key="2">
    <source>
        <dbReference type="ARBA" id="ARBA00022519"/>
    </source>
</evidence>
<keyword evidence="2" id="KW-1003">Cell membrane</keyword>
<keyword evidence="2" id="KW-0997">Cell inner membrane</keyword>
<dbReference type="CDD" id="cd18774">
    <property type="entry name" value="PDC2_HK_sensor"/>
    <property type="match status" value="1"/>
</dbReference>
<feature type="domain" description="Methyl-accepting transducer" evidence="7">
    <location>
        <begin position="261"/>
        <end position="497"/>
    </location>
</feature>
<dbReference type="STRING" id="680026.AB733_14815"/>
<dbReference type="PANTHER" id="PTHR32089:SF120">
    <property type="entry name" value="METHYL-ACCEPTING CHEMOTAXIS PROTEIN TLPQ"/>
    <property type="match status" value="1"/>
</dbReference>
<proteinExistence type="inferred from homology"/>
<dbReference type="CDD" id="cd11386">
    <property type="entry name" value="MCP_signal"/>
    <property type="match status" value="1"/>
</dbReference>
<keyword evidence="6" id="KW-1133">Transmembrane helix</keyword>
<feature type="transmembrane region" description="Helical" evidence="6">
    <location>
        <begin position="21"/>
        <end position="39"/>
    </location>
</feature>
<dbReference type="PROSITE" id="PS50192">
    <property type="entry name" value="T_SNARE"/>
    <property type="match status" value="1"/>
</dbReference>
<evidence type="ECO:0000259" key="9">
    <source>
        <dbReference type="PROSITE" id="PS50885"/>
    </source>
</evidence>
<dbReference type="GO" id="GO:0007165">
    <property type="term" value="P:signal transduction"/>
    <property type="evidence" value="ECO:0007669"/>
    <property type="project" value="UniProtKB-KW"/>
</dbReference>
<dbReference type="InterPro" id="IPR003660">
    <property type="entry name" value="HAMP_dom"/>
</dbReference>
<feature type="domain" description="T-SNARE coiled-coil homology" evidence="8">
    <location>
        <begin position="448"/>
        <end position="510"/>
    </location>
</feature>
<feature type="transmembrane region" description="Helical" evidence="6">
    <location>
        <begin position="180"/>
        <end position="200"/>
    </location>
</feature>
<dbReference type="PROSITE" id="PS50885">
    <property type="entry name" value="HAMP"/>
    <property type="match status" value="1"/>
</dbReference>
<organism evidence="10 11">
    <name type="scientific">Photobacterium swingsii</name>
    <dbReference type="NCBI Taxonomy" id="680026"/>
    <lineage>
        <taxon>Bacteria</taxon>
        <taxon>Pseudomonadati</taxon>
        <taxon>Pseudomonadota</taxon>
        <taxon>Gammaproteobacteria</taxon>
        <taxon>Vibrionales</taxon>
        <taxon>Vibrionaceae</taxon>
        <taxon>Photobacterium</taxon>
    </lineage>
</organism>
<keyword evidence="3 5" id="KW-0807">Transducer</keyword>
<evidence type="ECO:0000256" key="6">
    <source>
        <dbReference type="SAM" id="Phobius"/>
    </source>
</evidence>
<dbReference type="SMART" id="SM00304">
    <property type="entry name" value="HAMP"/>
    <property type="match status" value="1"/>
</dbReference>
<accession>A0A0J8VBP6</accession>
<keyword evidence="6" id="KW-0472">Membrane</keyword>
<feature type="domain" description="HAMP" evidence="9">
    <location>
        <begin position="204"/>
        <end position="256"/>
    </location>
</feature>
<sequence length="533" mass="58062">MATLVFKPWEKGITDIRLVPKLVLLMVFSTVLLIGKQLWDANTFYQSVVKIQQDRSKEVANANVALLTSLLAQADNGKKLAETAIMAQENSFGEGAYLYLVERDTGAVFGHPTARSINQLASQMEQGGSLSGYLSQLQGAGDIVLGQGERFEHAVTMPNLDWVLVASQPSSEADRYYSDYLIQVAWQTGLMIVSFMVILLGGSSIMLRQINYLADSIKRLAQRDLSQPIIMECKDEYGDLARELEQTRVQLRDVICNQREASTELSGLAEVMSISMVETKESAQEEFAEIDQLASAMSEMTSTVQTVADNARQASNATEGTSEQAEQGQRFVAETIGTINQLSQDISQSAGAVNQVENRVEQISSVIVTIQGISEQTNLLALNAAIEAARAGDAGRGFAVVADEVRNLAQRTQTATVEIQDMITQLQNSAQEAVSLMEQSVVEAAEGVELVTNAGGELDKIVEQVTNINDMNFHIASAAEQQSSVAEEMSQNLSNVRELVEASVMVVTELSETSDVMQEQASDLEKKIQAFHV</sequence>
<dbReference type="CDD" id="cd06225">
    <property type="entry name" value="HAMP"/>
    <property type="match status" value="1"/>
</dbReference>
<dbReference type="OrthoDB" id="2489132at2"/>
<reference evidence="10 11" key="1">
    <citation type="submission" date="2018-01" db="EMBL/GenBank/DDBJ databases">
        <title>Whole genome sequencing of Histamine producing bacteria.</title>
        <authorList>
            <person name="Butler K."/>
        </authorList>
    </citation>
    <scope>NUCLEOTIDE SEQUENCE [LARGE SCALE GENOMIC DNA]</scope>
    <source>
        <strain evidence="10 11">DSM 24669</strain>
    </source>
</reference>
<comment type="similarity">
    <text evidence="4">Belongs to the methyl-accepting chemotaxis (MCP) protein family.</text>
</comment>
<name>A0A0J8VBP6_9GAMM</name>
<dbReference type="GO" id="GO:0005886">
    <property type="term" value="C:plasma membrane"/>
    <property type="evidence" value="ECO:0007669"/>
    <property type="project" value="UniProtKB-SubCell"/>
</dbReference>
<dbReference type="RefSeq" id="WP_048899464.1">
    <property type="nucleotide sequence ID" value="NZ_AP024852.1"/>
</dbReference>
<evidence type="ECO:0000256" key="4">
    <source>
        <dbReference type="ARBA" id="ARBA00029447"/>
    </source>
</evidence>
<evidence type="ECO:0000259" key="7">
    <source>
        <dbReference type="PROSITE" id="PS50111"/>
    </source>
</evidence>
<dbReference type="Gene3D" id="1.10.287.950">
    <property type="entry name" value="Methyl-accepting chemotaxis protein"/>
    <property type="match status" value="1"/>
</dbReference>